<sequence>MNNVGIRDTARALHININAVVRALKNLNRDV</sequence>
<evidence type="ECO:0000259" key="1">
    <source>
        <dbReference type="Pfam" id="PF12759"/>
    </source>
</evidence>
<dbReference type="Proteomes" id="UP000019197">
    <property type="component" value="Unassembled WGS sequence"/>
</dbReference>
<evidence type="ECO:0000313" key="2">
    <source>
        <dbReference type="EMBL" id="CDL84447.1"/>
    </source>
</evidence>
<dbReference type="RefSeq" id="WP_072022007.1">
    <property type="nucleotide sequence ID" value="NZ_CAWLVK010000104.1"/>
</dbReference>
<name>W1J144_9GAMM</name>
<dbReference type="EMBL" id="CBXE010000104">
    <property type="protein sequence ID" value="CDL84447.1"/>
    <property type="molecule type" value="Genomic_DNA"/>
</dbReference>
<evidence type="ECO:0000313" key="3">
    <source>
        <dbReference type="Proteomes" id="UP000019197"/>
    </source>
</evidence>
<protein>
    <submittedName>
        <fullName evidence="2">Insertion element iso-IS1N protein insA</fullName>
    </submittedName>
</protein>
<proteinExistence type="predicted"/>
<comment type="caution">
    <text evidence="2">The sequence shown here is derived from an EMBL/GenBank/DDBJ whole genome shotgun (WGS) entry which is preliminary data.</text>
</comment>
<feature type="domain" description="Insertion element IS1 protein InsA helix-turn-helix" evidence="1">
    <location>
        <begin position="1"/>
        <end position="26"/>
    </location>
</feature>
<dbReference type="Pfam" id="PF12759">
    <property type="entry name" value="HTH_Tnp_IS1"/>
    <property type="match status" value="1"/>
</dbReference>
<organism evidence="2 3">
    <name type="scientific">Xenorhabdus cabanillasii JM26</name>
    <dbReference type="NCBI Taxonomy" id="1427517"/>
    <lineage>
        <taxon>Bacteria</taxon>
        <taxon>Pseudomonadati</taxon>
        <taxon>Pseudomonadota</taxon>
        <taxon>Gammaproteobacteria</taxon>
        <taxon>Enterobacterales</taxon>
        <taxon>Morganellaceae</taxon>
        <taxon>Xenorhabdus</taxon>
    </lineage>
</organism>
<reference evidence="2 3" key="1">
    <citation type="submission" date="2013-11" db="EMBL/GenBank/DDBJ databases">
        <title>Draft genome sequence and annotation of the entomopathogenic bacterium, Xenorhabdus cabanillasi strain JM26.</title>
        <authorList>
            <person name="Gualtieri M."/>
            <person name="Ogier J.C."/>
            <person name="Pages S."/>
            <person name="Givaudan A."/>
            <person name="Gaudriault S."/>
        </authorList>
    </citation>
    <scope>NUCLEOTIDE SEQUENCE [LARGE SCALE GENOMIC DNA]</scope>
    <source>
        <strain evidence="2 3">JM26</strain>
    </source>
</reference>
<accession>W1J144</accession>
<dbReference type="AlphaFoldDB" id="W1J144"/>
<dbReference type="InterPro" id="IPR024431">
    <property type="entry name" value="InsA_HTH_dom"/>
</dbReference>
<gene>
    <name evidence="2" type="ORF">XCR1_1920042</name>
</gene>